<feature type="transmembrane region" description="Helical" evidence="1">
    <location>
        <begin position="192"/>
        <end position="218"/>
    </location>
</feature>
<evidence type="ECO:0000313" key="2">
    <source>
        <dbReference type="EMBL" id="VXD21865.1"/>
    </source>
</evidence>
<protein>
    <submittedName>
        <fullName evidence="2">Uncharacterized protein</fullName>
    </submittedName>
</protein>
<keyword evidence="1" id="KW-0812">Transmembrane</keyword>
<feature type="transmembrane region" description="Helical" evidence="1">
    <location>
        <begin position="58"/>
        <end position="80"/>
    </location>
</feature>
<proteinExistence type="predicted"/>
<dbReference type="EMBL" id="CZCU02000149">
    <property type="protein sequence ID" value="VXD21865.1"/>
    <property type="molecule type" value="Genomic_DNA"/>
</dbReference>
<dbReference type="OrthoDB" id="465609at2"/>
<name>A0A7Z9E1V5_9CYAN</name>
<organism evidence="2 3">
    <name type="scientific">Planktothrix serta PCC 8927</name>
    <dbReference type="NCBI Taxonomy" id="671068"/>
    <lineage>
        <taxon>Bacteria</taxon>
        <taxon>Bacillati</taxon>
        <taxon>Cyanobacteriota</taxon>
        <taxon>Cyanophyceae</taxon>
        <taxon>Oscillatoriophycideae</taxon>
        <taxon>Oscillatoriales</taxon>
        <taxon>Microcoleaceae</taxon>
        <taxon>Planktothrix</taxon>
    </lineage>
</organism>
<sequence>MKFFKLLKRITVYILCAFMFVSCVVVLAVVAITIKVLVLKLAHQFIYPIFMFGDLLRGLEIIDLLNILVFAIVGMGLGLATRLLPIQNARKISTFFLIILIPIILAVPQIVKYNLWVEDIAHDDEIPVSQAKMVADTFLKRRINQEGIFGFYLYTGRFPMIPTRQVQMQELERLEKQVNSKFVRVSGIPPTLITLIMGICFWGIRLFYFAIAVITAIAHYREGLRIVGE</sequence>
<comment type="caution">
    <text evidence="2">The sequence shown here is derived from an EMBL/GenBank/DDBJ whole genome shotgun (WGS) entry which is preliminary data.</text>
</comment>
<feature type="transmembrane region" description="Helical" evidence="1">
    <location>
        <begin position="92"/>
        <end position="111"/>
    </location>
</feature>
<evidence type="ECO:0000256" key="1">
    <source>
        <dbReference type="SAM" id="Phobius"/>
    </source>
</evidence>
<dbReference type="AlphaFoldDB" id="A0A7Z9E1V5"/>
<dbReference type="RefSeq" id="WP_083624264.1">
    <property type="nucleotide sequence ID" value="NZ_LR734877.1"/>
</dbReference>
<accession>A0A7Z9E1V5</accession>
<keyword evidence="3" id="KW-1185">Reference proteome</keyword>
<gene>
    <name evidence="2" type="ORF">PL8927_720257</name>
</gene>
<keyword evidence="1" id="KW-0472">Membrane</keyword>
<dbReference type="PROSITE" id="PS51257">
    <property type="entry name" value="PROKAR_LIPOPROTEIN"/>
    <property type="match status" value="1"/>
</dbReference>
<evidence type="ECO:0000313" key="3">
    <source>
        <dbReference type="Proteomes" id="UP000184550"/>
    </source>
</evidence>
<feature type="transmembrane region" description="Helical" evidence="1">
    <location>
        <begin position="12"/>
        <end position="38"/>
    </location>
</feature>
<dbReference type="Proteomes" id="UP000184550">
    <property type="component" value="Unassembled WGS sequence"/>
</dbReference>
<keyword evidence="1" id="KW-1133">Transmembrane helix</keyword>
<reference evidence="2" key="1">
    <citation type="submission" date="2019-10" db="EMBL/GenBank/DDBJ databases">
        <authorList>
            <consortium name="Genoscope - CEA"/>
            <person name="William W."/>
        </authorList>
    </citation>
    <scope>NUCLEOTIDE SEQUENCE [LARGE SCALE GENOMIC DNA]</scope>
    <source>
        <strain evidence="2">BBR_PRJEB10992</strain>
    </source>
</reference>